<dbReference type="RefSeq" id="WP_275898391.1">
    <property type="nucleotide sequence ID" value="NZ_JAFHKK010000056.1"/>
</dbReference>
<comment type="catalytic activity">
    <reaction evidence="6">
        <text>a 2'-deoxyadenosine in DNA + S-adenosyl-L-methionine = an N(6)-methyl-2'-deoxyadenosine in DNA + S-adenosyl-L-homocysteine + H(+)</text>
        <dbReference type="Rhea" id="RHEA:15197"/>
        <dbReference type="Rhea" id="RHEA-COMP:12418"/>
        <dbReference type="Rhea" id="RHEA-COMP:12419"/>
        <dbReference type="ChEBI" id="CHEBI:15378"/>
        <dbReference type="ChEBI" id="CHEBI:57856"/>
        <dbReference type="ChEBI" id="CHEBI:59789"/>
        <dbReference type="ChEBI" id="CHEBI:90615"/>
        <dbReference type="ChEBI" id="CHEBI:90616"/>
        <dbReference type="EC" id="2.1.1.72"/>
    </reaction>
</comment>
<evidence type="ECO:0000313" key="9">
    <source>
        <dbReference type="Proteomes" id="UP000703590"/>
    </source>
</evidence>
<dbReference type="InterPro" id="IPR001763">
    <property type="entry name" value="Rhodanese-like_dom"/>
</dbReference>
<dbReference type="InterPro" id="IPR050953">
    <property type="entry name" value="N4_N6_ade-DNA_methylase"/>
</dbReference>
<dbReference type="EMBL" id="JAFHKK010000056">
    <property type="protein sequence ID" value="MBN2965612.1"/>
    <property type="molecule type" value="Genomic_DNA"/>
</dbReference>
<reference evidence="8 9" key="1">
    <citation type="submission" date="2021-02" db="EMBL/GenBank/DDBJ databases">
        <title>Sulfurospirillum tamanensis sp. nov.</title>
        <authorList>
            <person name="Frolova A."/>
            <person name="Merkel A."/>
            <person name="Slobodkin A."/>
        </authorList>
    </citation>
    <scope>NUCLEOTIDE SEQUENCE [LARGE SCALE GENOMIC DNA]</scope>
    <source>
        <strain evidence="8 9">T05b</strain>
    </source>
</reference>
<keyword evidence="4" id="KW-0680">Restriction system</keyword>
<evidence type="ECO:0000313" key="8">
    <source>
        <dbReference type="EMBL" id="MBN2965612.1"/>
    </source>
</evidence>
<evidence type="ECO:0000256" key="6">
    <source>
        <dbReference type="ARBA" id="ARBA00047942"/>
    </source>
</evidence>
<dbReference type="PANTHER" id="PTHR33841:SF6">
    <property type="entry name" value="TYPE II METHYLTRANSFERASE M.HINDII"/>
    <property type="match status" value="1"/>
</dbReference>
<keyword evidence="2" id="KW-0489">Methyltransferase</keyword>
<gene>
    <name evidence="8" type="ORF">JWV37_12565</name>
</gene>
<dbReference type="EC" id="2.1.1.72" evidence="1"/>
<accession>A0ABS2WVC6</accession>
<keyword evidence="5" id="KW-0238">DNA-binding</keyword>
<name>A0ABS2WVC6_9BACT</name>
<proteinExistence type="predicted"/>
<dbReference type="InterPro" id="IPR025931">
    <property type="entry name" value="TaqI_C"/>
</dbReference>
<evidence type="ECO:0000256" key="1">
    <source>
        <dbReference type="ARBA" id="ARBA00011900"/>
    </source>
</evidence>
<feature type="domain" description="Rhodanese" evidence="7">
    <location>
        <begin position="153"/>
        <end position="183"/>
    </location>
</feature>
<organism evidence="8 9">
    <name type="scientific">Sulfurospirillum tamanense</name>
    <dbReference type="NCBI Taxonomy" id="2813362"/>
    <lineage>
        <taxon>Bacteria</taxon>
        <taxon>Pseudomonadati</taxon>
        <taxon>Campylobacterota</taxon>
        <taxon>Epsilonproteobacteria</taxon>
        <taxon>Campylobacterales</taxon>
        <taxon>Sulfurospirillaceae</taxon>
        <taxon>Sulfurospirillum</taxon>
    </lineage>
</organism>
<keyword evidence="9" id="KW-1185">Reference proteome</keyword>
<sequence length="313" mass="37032">EGLYSKALDRIVEVENGLLKPMLKGEDISRYANLQNRYFVIFPYIIENAKAKPMGEAYIQEHFPNGYKYLKANEAFLRGREKGKMDKDGWFLYIYPKSLTEFEQQKIITPEISLGSNMSFDEGIFYHNTKVYSFIKKSAVKEDYKFFLALLNSSLMWFFLKNTGYELRGGYFVFKTKFLEPFPLPKLEHIDQQEPFTEKANIMLSLNKQLQEAKQNFLNELNLEKIPKKLQNFEELEFEEFVKEYTKAKKIKFTDKLEERTFKHQWQSLFEHDKTLTCNLKSEIDKTDKEIDAMVYALYGLSEDDIRIVEGVL</sequence>
<keyword evidence="3" id="KW-0808">Transferase</keyword>
<evidence type="ECO:0000256" key="4">
    <source>
        <dbReference type="ARBA" id="ARBA00022747"/>
    </source>
</evidence>
<comment type="caution">
    <text evidence="8">The sequence shown here is derived from an EMBL/GenBank/DDBJ whole genome shotgun (WGS) entry which is preliminary data.</text>
</comment>
<evidence type="ECO:0000259" key="7">
    <source>
        <dbReference type="PROSITE" id="PS50206"/>
    </source>
</evidence>
<evidence type="ECO:0000256" key="5">
    <source>
        <dbReference type="ARBA" id="ARBA00023125"/>
    </source>
</evidence>
<evidence type="ECO:0000256" key="3">
    <source>
        <dbReference type="ARBA" id="ARBA00022679"/>
    </source>
</evidence>
<feature type="non-terminal residue" evidence="8">
    <location>
        <position position="1"/>
    </location>
</feature>
<reference evidence="8 9" key="3">
    <citation type="submission" date="2021-02" db="EMBL/GenBank/DDBJ databases">
        <authorList>
            <person name="Merkel A.Y."/>
        </authorList>
    </citation>
    <scope>NUCLEOTIDE SEQUENCE [LARGE SCALE GENOMIC DNA]</scope>
    <source>
        <strain evidence="8 9">T05b</strain>
    </source>
</reference>
<dbReference type="PROSITE" id="PS50206">
    <property type="entry name" value="RHODANESE_3"/>
    <property type="match status" value="1"/>
</dbReference>
<dbReference type="Proteomes" id="UP000703590">
    <property type="component" value="Unassembled WGS sequence"/>
</dbReference>
<dbReference type="Pfam" id="PF12950">
    <property type="entry name" value="TaqI_C"/>
    <property type="match status" value="1"/>
</dbReference>
<reference evidence="9" key="2">
    <citation type="submission" date="2021-02" db="EMBL/GenBank/DDBJ databases">
        <title>Sulfurospirillum tamanensis sp. nov.</title>
        <authorList>
            <person name="Merkel A.Y."/>
        </authorList>
    </citation>
    <scope>NUCLEOTIDE SEQUENCE [LARGE SCALE GENOMIC DNA]</scope>
    <source>
        <strain evidence="9">T05b</strain>
    </source>
</reference>
<dbReference type="PANTHER" id="PTHR33841">
    <property type="entry name" value="DNA METHYLTRANSFERASE YEEA-RELATED"/>
    <property type="match status" value="1"/>
</dbReference>
<evidence type="ECO:0000256" key="2">
    <source>
        <dbReference type="ARBA" id="ARBA00022603"/>
    </source>
</evidence>
<protein>
    <recommendedName>
        <fullName evidence="1">site-specific DNA-methyltransferase (adenine-specific)</fullName>
        <ecNumber evidence="1">2.1.1.72</ecNumber>
    </recommendedName>
</protein>